<feature type="region of interest" description="Disordered" evidence="1">
    <location>
        <begin position="245"/>
        <end position="269"/>
    </location>
</feature>
<organism evidence="2 3">
    <name type="scientific">Cyclospora cayetanensis</name>
    <dbReference type="NCBI Taxonomy" id="88456"/>
    <lineage>
        <taxon>Eukaryota</taxon>
        <taxon>Sar</taxon>
        <taxon>Alveolata</taxon>
        <taxon>Apicomplexa</taxon>
        <taxon>Conoidasida</taxon>
        <taxon>Coccidia</taxon>
        <taxon>Eucoccidiorida</taxon>
        <taxon>Eimeriorina</taxon>
        <taxon>Eimeriidae</taxon>
        <taxon>Cyclospora</taxon>
    </lineage>
</organism>
<evidence type="ECO:0000313" key="3">
    <source>
        <dbReference type="Proteomes" id="UP000095192"/>
    </source>
</evidence>
<comment type="caution">
    <text evidence="2">The sequence shown here is derived from an EMBL/GenBank/DDBJ whole genome shotgun (WGS) entry which is preliminary data.</text>
</comment>
<proteinExistence type="predicted"/>
<dbReference type="VEuPathDB" id="ToxoDB:cyc_03768"/>
<gene>
    <name evidence="2" type="ORF">cyc_03768</name>
</gene>
<reference evidence="2 3" key="1">
    <citation type="journal article" date="2016" name="BMC Genomics">
        <title>Comparative genomics reveals Cyclospora cayetanensis possesses coccidia-like metabolism and invasion components but unique surface antigens.</title>
        <authorList>
            <person name="Liu S."/>
            <person name="Wang L."/>
            <person name="Zheng H."/>
            <person name="Xu Z."/>
            <person name="Roellig D.M."/>
            <person name="Li N."/>
            <person name="Frace M.A."/>
            <person name="Tang K."/>
            <person name="Arrowood M.J."/>
            <person name="Moss D.M."/>
            <person name="Zhang L."/>
            <person name="Feng Y."/>
            <person name="Xiao L."/>
        </authorList>
    </citation>
    <scope>NUCLEOTIDE SEQUENCE [LARGE SCALE GENOMIC DNA]</scope>
    <source>
        <strain evidence="2 3">CHN_HEN01</strain>
    </source>
</reference>
<evidence type="ECO:0000313" key="2">
    <source>
        <dbReference type="EMBL" id="OEH76094.1"/>
    </source>
</evidence>
<feature type="region of interest" description="Disordered" evidence="1">
    <location>
        <begin position="435"/>
        <end position="454"/>
    </location>
</feature>
<dbReference type="AlphaFoldDB" id="A0A1D3CY20"/>
<dbReference type="InParanoid" id="A0A1D3CY20"/>
<name>A0A1D3CY20_9EIME</name>
<protein>
    <submittedName>
        <fullName evidence="2">Uncharacterized protein</fullName>
    </submittedName>
</protein>
<keyword evidence="3" id="KW-1185">Reference proteome</keyword>
<dbReference type="Proteomes" id="UP000095192">
    <property type="component" value="Unassembled WGS sequence"/>
</dbReference>
<evidence type="ECO:0000256" key="1">
    <source>
        <dbReference type="SAM" id="MobiDB-lite"/>
    </source>
</evidence>
<feature type="compositionally biased region" description="Basic and acidic residues" evidence="1">
    <location>
        <begin position="257"/>
        <end position="267"/>
    </location>
</feature>
<accession>A0A1D3CY20</accession>
<dbReference type="EMBL" id="JROU02001538">
    <property type="protein sequence ID" value="OEH76094.1"/>
    <property type="molecule type" value="Genomic_DNA"/>
</dbReference>
<sequence length="562" mass="62563">MGSRATGGGGHTEEANTWHAVTSKDALQNILEIQAEAMSSDALLLVPPIFMPAVALLFIEGAIQAMKGELEKQKKVEAVLPDTAAADIHDSAPTADAGPDLPADAAGAGQWSASPFVSDASEEVLSFMIRVAVAAQRRLELEINMREARGNITLCQLLNYYALSSSLYKEEALALQQAVTAMGQRRLQAVVLPAPEEEEPPVFPMKEILTLEQVSAAARLCWALHEAFAKALQYRPLQAFSQCKGKLDDTSSPTEQAESHNRQQENHKTKHVYPQELEIDVLLHDLREDVHEKLQMSLGLQKELHTELATQHIPLEVSPLWLRIAVVQTDFLCPHYLTAVTPSLDMGYLRGMELAFYRMQALFSLRGRILQEDQLLRNYELRSSTDVHQAATLRAQEFEYLAFLTKTLETTLRALSAVCLKRRAGRRRQLLQRQRLAAKARGEKPPSLAEPRRPSRPLVVAGLKMRYSELEHLRIVLFTRAAALRELAAIAARGGMSTIVARGRSLLAHYHSRLSAVSSFLYYLEMGEASLMMFKDFPVELVKALSKTVLLPDPLHSENGLW</sequence>